<dbReference type="Gene3D" id="2.70.50.50">
    <property type="entry name" value="chitin-binding protein cbp21"/>
    <property type="match status" value="1"/>
</dbReference>
<dbReference type="RefSeq" id="YP_009165658.1">
    <property type="nucleotide sequence ID" value="NC_027923.1"/>
</dbReference>
<dbReference type="GeneID" id="26040010"/>
<dbReference type="Proteomes" id="UP000204667">
    <property type="component" value="Segment"/>
</dbReference>
<evidence type="ECO:0000313" key="3">
    <source>
        <dbReference type="EMBL" id="AKN80640.1"/>
    </source>
</evidence>
<dbReference type="InterPro" id="IPR004302">
    <property type="entry name" value="Cellulose/chitin-bd_N"/>
</dbReference>
<name>A0A0M3WNH3_9ABAC</name>
<dbReference type="OrthoDB" id="8547at10239"/>
<dbReference type="PANTHER" id="PTHR34823">
    <property type="entry name" value="GLCNAC-BINDING PROTEIN A"/>
    <property type="match status" value="1"/>
</dbReference>
<evidence type="ECO:0000256" key="1">
    <source>
        <dbReference type="ARBA" id="ARBA00022729"/>
    </source>
</evidence>
<dbReference type="KEGG" id="vg:26040010"/>
<evidence type="ECO:0000313" key="4">
    <source>
        <dbReference type="Proteomes" id="UP000204667"/>
    </source>
</evidence>
<dbReference type="EMBL" id="KM596836">
    <property type="protein sequence ID" value="AKN80640.1"/>
    <property type="molecule type" value="Genomic_DNA"/>
</dbReference>
<protein>
    <submittedName>
        <fullName evidence="3">GP37/P34.8, Spindlin, Fusolin, Spheroidin-like protein</fullName>
    </submittedName>
</protein>
<organism evidence="3 4">
    <name type="scientific">Perigonia lusca single nucleopolyhedrovirus</name>
    <dbReference type="NCBI Taxonomy" id="1675865"/>
    <lineage>
        <taxon>Viruses</taxon>
        <taxon>Viruses incertae sedis</taxon>
        <taxon>Naldaviricetes</taxon>
        <taxon>Lefavirales</taxon>
        <taxon>Baculoviridae</taxon>
        <taxon>Alphabaculovirus</taxon>
        <taxon>Alphabaculovirus peluscae</taxon>
        <taxon>Perigonia lusca nucleopolyhedrovirus</taxon>
    </lineage>
</organism>
<dbReference type="InterPro" id="IPR014756">
    <property type="entry name" value="Ig_E-set"/>
</dbReference>
<feature type="domain" description="Chitin-binding type-4" evidence="2">
    <location>
        <begin position="27"/>
        <end position="298"/>
    </location>
</feature>
<dbReference type="Pfam" id="PF03067">
    <property type="entry name" value="LPMO_10"/>
    <property type="match status" value="1"/>
</dbReference>
<accession>A0A0M3WNH3</accession>
<gene>
    <name evidence="3" type="primary">gp37</name>
</gene>
<evidence type="ECO:0000259" key="2">
    <source>
        <dbReference type="Pfam" id="PF03067"/>
    </source>
</evidence>
<dbReference type="InterPro" id="IPR051024">
    <property type="entry name" value="GlcNAc_Chitin_IntDeg"/>
</dbReference>
<proteinExistence type="predicted"/>
<sequence length="316" mass="36094">MISKSIMTSLFLLVYCSVFVFGHVHGHGYLSFPAARQYKCFRDDNFWWPDTGDSIPDEACRAAYQAVYAKYRSMGENHGVAANAAQYMFQQYHEYAATAGAQYNDLNHIQSNVVPSSLCAAGATQRWDTFGDKSGMDIAVPNWRADVLYTNNKWPVVDDAQHKLANRKRHHKSLSSTDDDKLKDQNFVSVDIHFCPTTIHEPSYFQVFISKPTYNYSAELTWGDLELLTPLIPNNKDNDNNDSHSNLIANDGLDDLCTNSMIYVIPTEIPYRANKFVLFVRWQRDDPSGEGFYNCADVMFDHTNYLPTKYSQHDEL</sequence>
<dbReference type="PANTHER" id="PTHR34823:SF1">
    <property type="entry name" value="CHITIN-BINDING TYPE-4 DOMAIN-CONTAINING PROTEIN"/>
    <property type="match status" value="1"/>
</dbReference>
<reference evidence="3 4" key="1">
    <citation type="journal article" date="2016" name="Sci. Rep.">
        <title>Genome sequence of Perigonia lusca single nucleopolyhedrovirus: insights into the evolution of a nucleotide metabolism enzyme in the family Baculoviridae.</title>
        <authorList>
            <person name="Ardisson-Araujo D.M."/>
            <person name="Lima R.N."/>
            <person name="Melo F.L."/>
            <person name="Clem R.J."/>
            <person name="Huang N."/>
            <person name="Bao S.N."/>
            <person name="Sosa-Gomez D.R."/>
            <person name="Ribeiro B.M."/>
        </authorList>
    </citation>
    <scope>NUCLEOTIDE SEQUENCE [LARGE SCALE GENOMIC DNA]</scope>
</reference>
<keyword evidence="1" id="KW-0732">Signal</keyword>
<keyword evidence="4" id="KW-1185">Reference proteome</keyword>
<dbReference type="SUPFAM" id="SSF81296">
    <property type="entry name" value="E set domains"/>
    <property type="match status" value="1"/>
</dbReference>